<evidence type="ECO:0000313" key="1">
    <source>
        <dbReference type="EMBL" id="AKP34713.1"/>
    </source>
</evidence>
<name>A0ABN4HC45_YERAE</name>
<dbReference type="Proteomes" id="UP000069914">
    <property type="component" value="Chromosome"/>
</dbReference>
<keyword evidence="2" id="KW-1185">Reference proteome</keyword>
<proteinExistence type="predicted"/>
<dbReference type="GeneID" id="61903159"/>
<evidence type="ECO:0008006" key="3">
    <source>
        <dbReference type="Google" id="ProtNLM"/>
    </source>
</evidence>
<protein>
    <recommendedName>
        <fullName evidence="3">Phage protein</fullName>
    </recommendedName>
</protein>
<gene>
    <name evidence="1" type="ORF">ACZ76_14860</name>
</gene>
<reference evidence="1 2" key="1">
    <citation type="journal article" date="2015" name="Genome Announc.">
        <title>De Novo Genome Sequence of Yersinia aleksiciae Y159T.</title>
        <authorList>
            <person name="Sprague L.D."/>
            <person name="Neubauer H."/>
        </authorList>
    </citation>
    <scope>NUCLEOTIDE SEQUENCE [LARGE SCALE GENOMIC DNA]</scope>
    <source>
        <strain evidence="1 2">159</strain>
    </source>
</reference>
<dbReference type="EMBL" id="CP011975">
    <property type="protein sequence ID" value="AKP34713.1"/>
    <property type="molecule type" value="Genomic_DNA"/>
</dbReference>
<sequence length="60" mass="6592">MDRMSVFYPADNEVGHVQAVILESDYLVYQKLGFVSSADDVKPIVKKTKTKAASDGSNNN</sequence>
<dbReference type="RefSeq" id="WP_048619624.1">
    <property type="nucleotide sequence ID" value="NZ_CABMLM010000011.1"/>
</dbReference>
<accession>A0ABN4HC45</accession>
<organism evidence="1 2">
    <name type="scientific">Yersinia aleksiciae</name>
    <dbReference type="NCBI Taxonomy" id="263819"/>
    <lineage>
        <taxon>Bacteria</taxon>
        <taxon>Pseudomonadati</taxon>
        <taxon>Pseudomonadota</taxon>
        <taxon>Gammaproteobacteria</taxon>
        <taxon>Enterobacterales</taxon>
        <taxon>Yersiniaceae</taxon>
        <taxon>Yersinia</taxon>
    </lineage>
</organism>
<evidence type="ECO:0000313" key="2">
    <source>
        <dbReference type="Proteomes" id="UP000069914"/>
    </source>
</evidence>